<name>A0A0F4YK03_RASE3</name>
<comment type="similarity">
    <text evidence="1">Belongs to the SAP18 family.</text>
</comment>
<dbReference type="Pfam" id="PF06487">
    <property type="entry name" value="SAP18"/>
    <property type="match status" value="1"/>
</dbReference>
<dbReference type="PANTHER" id="PTHR13082">
    <property type="entry name" value="SAP18"/>
    <property type="match status" value="1"/>
</dbReference>
<sequence>MADNKRNVIDRQSTTPFHLKLFYRQNAFHHLSDFPIPSPGNHAPPLPAHLEIYTWHSCTLRELSQLLSTALPSQLPDPAAGTRLCFRLIYPDTRGAAADGRGRYLSKDMGSVILGASDRKEEDNNDRENGAPGRRRFQEDDADKTLADARFVIGDYIDCAILPPLEDGSVAPPISGRGTVPSSALGGGMRAFGGPGPSRENGYSGRRGSGRGPGNGIPSDINISSMC</sequence>
<feature type="region of interest" description="Disordered" evidence="2">
    <location>
        <begin position="115"/>
        <end position="141"/>
    </location>
</feature>
<reference evidence="3 4" key="1">
    <citation type="submission" date="2015-04" db="EMBL/GenBank/DDBJ databases">
        <authorList>
            <person name="Heijne W.H."/>
            <person name="Fedorova N.D."/>
            <person name="Nierman W.C."/>
            <person name="Vollebregt A.W."/>
            <person name="Zhao Z."/>
            <person name="Wu L."/>
            <person name="Kumar M."/>
            <person name="Stam H."/>
            <person name="van den Berg M.A."/>
            <person name="Pel H.J."/>
        </authorList>
    </citation>
    <scope>NUCLEOTIDE SEQUENCE [LARGE SCALE GENOMIC DNA]</scope>
    <source>
        <strain evidence="3 4">CBS 393.64</strain>
    </source>
</reference>
<feature type="compositionally biased region" description="Basic and acidic residues" evidence="2">
    <location>
        <begin position="117"/>
        <end position="129"/>
    </location>
</feature>
<dbReference type="InterPro" id="IPR042534">
    <property type="entry name" value="SAP18_sf"/>
</dbReference>
<feature type="compositionally biased region" description="Gly residues" evidence="2">
    <location>
        <begin position="205"/>
        <end position="215"/>
    </location>
</feature>
<evidence type="ECO:0008006" key="5">
    <source>
        <dbReference type="Google" id="ProtNLM"/>
    </source>
</evidence>
<accession>A0A0F4YK03</accession>
<comment type="caution">
    <text evidence="3">The sequence shown here is derived from an EMBL/GenBank/DDBJ whole genome shotgun (WGS) entry which is preliminary data.</text>
</comment>
<evidence type="ECO:0000256" key="2">
    <source>
        <dbReference type="SAM" id="MobiDB-lite"/>
    </source>
</evidence>
<evidence type="ECO:0000256" key="1">
    <source>
        <dbReference type="ARBA" id="ARBA00009143"/>
    </source>
</evidence>
<dbReference type="STRING" id="1408163.A0A0F4YK03"/>
<dbReference type="GeneID" id="25320145"/>
<gene>
    <name evidence="3" type="ORF">T310_7880</name>
</gene>
<dbReference type="OrthoDB" id="440566at2759"/>
<dbReference type="InterPro" id="IPR010516">
    <property type="entry name" value="SAP18"/>
</dbReference>
<dbReference type="AlphaFoldDB" id="A0A0F4YK03"/>
<feature type="region of interest" description="Disordered" evidence="2">
    <location>
        <begin position="170"/>
        <end position="227"/>
    </location>
</feature>
<feature type="compositionally biased region" description="Gly residues" evidence="2">
    <location>
        <begin position="185"/>
        <end position="196"/>
    </location>
</feature>
<dbReference type="RefSeq" id="XP_013324793.1">
    <property type="nucleotide sequence ID" value="XM_013469339.1"/>
</dbReference>
<proteinExistence type="inferred from homology"/>
<dbReference type="PANTHER" id="PTHR13082:SF0">
    <property type="entry name" value="HISTONE DEACETYLASE COMPLEX SUBUNIT SAP18"/>
    <property type="match status" value="1"/>
</dbReference>
<dbReference type="Gene3D" id="3.10.20.550">
    <property type="entry name" value="ASAP complex, SAP18 subunit"/>
    <property type="match status" value="1"/>
</dbReference>
<organism evidence="3 4">
    <name type="scientific">Rasamsonia emersonii (strain ATCC 16479 / CBS 393.64 / IMI 116815)</name>
    <dbReference type="NCBI Taxonomy" id="1408163"/>
    <lineage>
        <taxon>Eukaryota</taxon>
        <taxon>Fungi</taxon>
        <taxon>Dikarya</taxon>
        <taxon>Ascomycota</taxon>
        <taxon>Pezizomycotina</taxon>
        <taxon>Eurotiomycetes</taxon>
        <taxon>Eurotiomycetidae</taxon>
        <taxon>Eurotiales</taxon>
        <taxon>Trichocomaceae</taxon>
        <taxon>Rasamsonia</taxon>
    </lineage>
</organism>
<dbReference type="Proteomes" id="UP000053958">
    <property type="component" value="Unassembled WGS sequence"/>
</dbReference>
<dbReference type="GO" id="GO:0005634">
    <property type="term" value="C:nucleus"/>
    <property type="evidence" value="ECO:0007669"/>
    <property type="project" value="TreeGrafter"/>
</dbReference>
<evidence type="ECO:0000313" key="3">
    <source>
        <dbReference type="EMBL" id="KKA18181.1"/>
    </source>
</evidence>
<protein>
    <recommendedName>
        <fullName evidence="5">Sin3-associated polypeptide Sap18</fullName>
    </recommendedName>
</protein>
<dbReference type="EMBL" id="LASV01000487">
    <property type="protein sequence ID" value="KKA18181.1"/>
    <property type="molecule type" value="Genomic_DNA"/>
</dbReference>
<evidence type="ECO:0000313" key="4">
    <source>
        <dbReference type="Proteomes" id="UP000053958"/>
    </source>
</evidence>
<keyword evidence="4" id="KW-1185">Reference proteome</keyword>